<keyword evidence="9 12" id="KW-0406">Ion transport</keyword>
<geneLocation type="mitochondrion" evidence="14"/>
<gene>
    <name evidence="14" type="primary">ATP8</name>
</gene>
<dbReference type="GO" id="GO:0045259">
    <property type="term" value="C:proton-transporting ATP synthase complex"/>
    <property type="evidence" value="ECO:0007669"/>
    <property type="project" value="UniProtKB-KW"/>
</dbReference>
<evidence type="ECO:0000256" key="10">
    <source>
        <dbReference type="ARBA" id="ARBA00023128"/>
    </source>
</evidence>
<evidence type="ECO:0000256" key="8">
    <source>
        <dbReference type="ARBA" id="ARBA00022989"/>
    </source>
</evidence>
<evidence type="ECO:0000256" key="9">
    <source>
        <dbReference type="ARBA" id="ARBA00023065"/>
    </source>
</evidence>
<reference evidence="14" key="2">
    <citation type="journal article" date="2017" name="Proc. R. Soc. B">
        <title>Mitochondrial phylogenomics of Hemiptera reveals adaptive innovations driving the diversification of true bugs.</title>
        <authorList>
            <person name="Li H."/>
            <person name="Leavengood J.M.Jr."/>
            <person name="Chapman E.G."/>
            <person name="Burkhardt D."/>
            <person name="Song F."/>
            <person name="Jiang P."/>
            <person name="Liu J."/>
            <person name="Zhou X."/>
            <person name="Cai W."/>
        </authorList>
    </citation>
    <scope>NUCLEOTIDE SEQUENCE</scope>
</reference>
<evidence type="ECO:0000256" key="6">
    <source>
        <dbReference type="ARBA" id="ARBA00022692"/>
    </source>
</evidence>
<keyword evidence="5 12" id="KW-0138">CF(0)</keyword>
<evidence type="ECO:0000256" key="1">
    <source>
        <dbReference type="ARBA" id="ARBA00004304"/>
    </source>
</evidence>
<dbReference type="GO" id="GO:0031966">
    <property type="term" value="C:mitochondrial membrane"/>
    <property type="evidence" value="ECO:0007669"/>
    <property type="project" value="UniProtKB-SubCell"/>
</dbReference>
<feature type="transmembrane region" description="Helical" evidence="13">
    <location>
        <begin position="6"/>
        <end position="30"/>
    </location>
</feature>
<evidence type="ECO:0000256" key="11">
    <source>
        <dbReference type="ARBA" id="ARBA00023136"/>
    </source>
</evidence>
<dbReference type="RefSeq" id="YP_009433260.1">
    <property type="nucleotide sequence ID" value="NC_036011.1"/>
</dbReference>
<comment type="similarity">
    <text evidence="2 12">Belongs to the ATPase protein 8 family.</text>
</comment>
<evidence type="ECO:0000256" key="3">
    <source>
        <dbReference type="ARBA" id="ARBA00011291"/>
    </source>
</evidence>
<comment type="subunit">
    <text evidence="3">F-type ATPases have 2 components, CF(1) - the catalytic core - and CF(0) - the membrane proton channel.</text>
</comment>
<dbReference type="GeneID" id="34682570"/>
<evidence type="ECO:0000256" key="12">
    <source>
        <dbReference type="RuleBase" id="RU003661"/>
    </source>
</evidence>
<comment type="subcellular location">
    <subcellularLocation>
        <location evidence="1 12">Mitochondrion membrane</location>
        <topology evidence="1 12">Single-pass membrane protein</topology>
    </subcellularLocation>
</comment>
<keyword evidence="6 12" id="KW-0812">Transmembrane</keyword>
<evidence type="ECO:0000313" key="14">
    <source>
        <dbReference type="EMBL" id="AGO27990.1"/>
    </source>
</evidence>
<proteinExistence type="inferred from homology"/>
<keyword evidence="10 12" id="KW-0496">Mitochondrion</keyword>
<protein>
    <recommendedName>
        <fullName evidence="12">ATP synthase complex subunit 8</fullName>
    </recommendedName>
</protein>
<keyword evidence="7 12" id="KW-0375">Hydrogen ion transport</keyword>
<sequence length="52" mass="6056">MPQMAPIWWTTLFTTFLIAFLMTGMLMYFLQTKKSGSMKTINVEGSGYNLKW</sequence>
<evidence type="ECO:0000256" key="2">
    <source>
        <dbReference type="ARBA" id="ARBA00008892"/>
    </source>
</evidence>
<dbReference type="CTD" id="4509"/>
<dbReference type="Pfam" id="PF00895">
    <property type="entry name" value="ATP-synt_8"/>
    <property type="match status" value="1"/>
</dbReference>
<dbReference type="GO" id="GO:0015986">
    <property type="term" value="P:proton motive force-driven ATP synthesis"/>
    <property type="evidence" value="ECO:0007669"/>
    <property type="project" value="InterPro"/>
</dbReference>
<evidence type="ECO:0000256" key="5">
    <source>
        <dbReference type="ARBA" id="ARBA00022547"/>
    </source>
</evidence>
<evidence type="ECO:0000256" key="4">
    <source>
        <dbReference type="ARBA" id="ARBA00022448"/>
    </source>
</evidence>
<keyword evidence="8 13" id="KW-1133">Transmembrane helix</keyword>
<accession>A0A342CF63</accession>
<evidence type="ECO:0000256" key="13">
    <source>
        <dbReference type="SAM" id="Phobius"/>
    </source>
</evidence>
<keyword evidence="11 13" id="KW-0472">Membrane</keyword>
<dbReference type="EMBL" id="KC887526">
    <property type="protein sequence ID" value="AGO27990.1"/>
    <property type="molecule type" value="Genomic_DNA"/>
</dbReference>
<name>A0A342CF63_9HEMI</name>
<reference evidence="14" key="1">
    <citation type="submission" date="2013-04" db="EMBL/GenBank/DDBJ databases">
        <authorList>
            <person name="Siti Noraziah A.Z."/>
            <person name="Nazlina I."/>
        </authorList>
    </citation>
    <scope>NUCLEOTIDE SEQUENCE</scope>
</reference>
<dbReference type="AlphaFoldDB" id="A0A342CF63"/>
<organism evidence="14">
    <name type="scientific">Phymata americana</name>
    <dbReference type="NCBI Taxonomy" id="1347736"/>
    <lineage>
        <taxon>Eukaryota</taxon>
        <taxon>Metazoa</taxon>
        <taxon>Ecdysozoa</taxon>
        <taxon>Arthropoda</taxon>
        <taxon>Hexapoda</taxon>
        <taxon>Insecta</taxon>
        <taxon>Pterygota</taxon>
        <taxon>Neoptera</taxon>
        <taxon>Paraneoptera</taxon>
        <taxon>Hemiptera</taxon>
        <taxon>Heteroptera</taxon>
        <taxon>Panheteroptera</taxon>
        <taxon>Cimicomorpha</taxon>
        <taxon>Phymatidae</taxon>
        <taxon>Phymatinae</taxon>
        <taxon>Phymata</taxon>
    </lineage>
</organism>
<keyword evidence="4 12" id="KW-0813">Transport</keyword>
<dbReference type="GO" id="GO:0015078">
    <property type="term" value="F:proton transmembrane transporter activity"/>
    <property type="evidence" value="ECO:0007669"/>
    <property type="project" value="InterPro"/>
</dbReference>
<evidence type="ECO:0000256" key="7">
    <source>
        <dbReference type="ARBA" id="ARBA00022781"/>
    </source>
</evidence>
<dbReference type="InterPro" id="IPR001421">
    <property type="entry name" value="ATP8_metazoa"/>
</dbReference>